<feature type="transmembrane region" description="Helical" evidence="1">
    <location>
        <begin position="12"/>
        <end position="34"/>
    </location>
</feature>
<organism evidence="2">
    <name type="scientific">Ornithinibacillus sp. 4-3</name>
    <dbReference type="NCBI Taxonomy" id="3231488"/>
    <lineage>
        <taxon>Bacteria</taxon>
        <taxon>Bacillati</taxon>
        <taxon>Bacillota</taxon>
        <taxon>Bacilli</taxon>
        <taxon>Bacillales</taxon>
        <taxon>Bacillaceae</taxon>
        <taxon>Ornithinibacillus</taxon>
    </lineage>
</organism>
<accession>A0AB39HTI0</accession>
<feature type="transmembrane region" description="Helical" evidence="1">
    <location>
        <begin position="175"/>
        <end position="195"/>
    </location>
</feature>
<evidence type="ECO:0000256" key="1">
    <source>
        <dbReference type="SAM" id="Phobius"/>
    </source>
</evidence>
<name>A0AB39HTI0_9BACI</name>
<keyword evidence="1" id="KW-1133">Transmembrane helix</keyword>
<gene>
    <name evidence="2" type="ORF">AB4Y30_08950</name>
</gene>
<feature type="transmembrane region" description="Helical" evidence="1">
    <location>
        <begin position="109"/>
        <end position="135"/>
    </location>
</feature>
<feature type="transmembrane region" description="Helical" evidence="1">
    <location>
        <begin position="54"/>
        <end position="74"/>
    </location>
</feature>
<protein>
    <submittedName>
        <fullName evidence="2">ABC transporter permease</fullName>
    </submittedName>
</protein>
<reference evidence="2" key="1">
    <citation type="submission" date="2024-07" db="EMBL/GenBank/DDBJ databases">
        <title>Halotolerant mesophilic bacterium Ornithinibacillus sp. 4-3, sp. nov., isolated from soil.</title>
        <authorList>
            <person name="Sidarenka A.V."/>
            <person name="Guliayeva D.E."/>
            <person name="Leanovich S.I."/>
            <person name="Hileuskaya K.S."/>
            <person name="Akhremchuk A.E."/>
            <person name="Sikolenko M.A."/>
            <person name="Valentovich L.N."/>
        </authorList>
    </citation>
    <scope>NUCLEOTIDE SEQUENCE</scope>
    <source>
        <strain evidence="2">4-3</strain>
    </source>
</reference>
<dbReference type="RefSeq" id="WP_368655129.1">
    <property type="nucleotide sequence ID" value="NZ_CP162599.1"/>
</dbReference>
<feature type="transmembrane region" description="Helical" evidence="1">
    <location>
        <begin position="147"/>
        <end position="168"/>
    </location>
</feature>
<proteinExistence type="predicted"/>
<evidence type="ECO:0000313" key="2">
    <source>
        <dbReference type="EMBL" id="XDK34458.1"/>
    </source>
</evidence>
<dbReference type="AlphaFoldDB" id="A0AB39HTI0"/>
<feature type="transmembrane region" description="Helical" evidence="1">
    <location>
        <begin position="215"/>
        <end position="241"/>
    </location>
</feature>
<dbReference type="EMBL" id="CP162599">
    <property type="protein sequence ID" value="XDK34458.1"/>
    <property type="molecule type" value="Genomic_DNA"/>
</dbReference>
<sequence>MRALSAELSKLASLPSIWLAFLIGIFGSATIAILDSLSEKDDIIAGVSTRLSEIGYIGLAFGIPGVIIIGVIAVSSEYFTESSESGGGQQLTTSLTAVSSRIHFLFAKAGAVTVVSLLLSIIALITTMGATYLTLGEYAPAIEISRYIGVICNWIFTALLAFGITVLTKNGIIPLTILILNASVVTVSYLLSNITKLGFYLPDSAGRDMFMGDGYFSPFVGGLIMFTWVAVLFILATIVFYRRDVAS</sequence>
<keyword evidence="1" id="KW-0812">Transmembrane</keyword>
<keyword evidence="1" id="KW-0472">Membrane</keyword>